<evidence type="ECO:0000259" key="2">
    <source>
        <dbReference type="Pfam" id="PF13967"/>
    </source>
</evidence>
<keyword evidence="4" id="KW-1185">Reference proteome</keyword>
<dbReference type="EMBL" id="GG698579">
    <property type="protein sequence ID" value="EGE00936.1"/>
    <property type="molecule type" value="Genomic_DNA"/>
</dbReference>
<proteinExistence type="predicted"/>
<dbReference type="PANTHER" id="PTHR13018">
    <property type="entry name" value="PROBABLE MEMBRANE PROTEIN DUF221-RELATED"/>
    <property type="match status" value="1"/>
</dbReference>
<evidence type="ECO:0000256" key="1">
    <source>
        <dbReference type="SAM" id="Phobius"/>
    </source>
</evidence>
<dbReference type="GO" id="GO:0005886">
    <property type="term" value="C:plasma membrane"/>
    <property type="evidence" value="ECO:0007669"/>
    <property type="project" value="TreeGrafter"/>
</dbReference>
<evidence type="ECO:0000313" key="4">
    <source>
        <dbReference type="Proteomes" id="UP000009172"/>
    </source>
</evidence>
<feature type="transmembrane region" description="Helical" evidence="1">
    <location>
        <begin position="26"/>
        <end position="47"/>
    </location>
</feature>
<dbReference type="InterPro" id="IPR045122">
    <property type="entry name" value="Csc1-like"/>
</dbReference>
<dbReference type="AlphaFoldDB" id="F2SBI6"/>
<accession>F2SBI6</accession>
<keyword evidence="1" id="KW-0812">Transmembrane</keyword>
<dbReference type="GO" id="GO:0005227">
    <property type="term" value="F:calcium-activated cation channel activity"/>
    <property type="evidence" value="ECO:0007669"/>
    <property type="project" value="InterPro"/>
</dbReference>
<dbReference type="HOGENOM" id="CLU_1688002_0_0_1"/>
<name>F2SBI6_TRIT1</name>
<keyword evidence="1" id="KW-0472">Membrane</keyword>
<evidence type="ECO:0000313" key="3">
    <source>
        <dbReference type="EMBL" id="EGE00936.1"/>
    </source>
</evidence>
<gene>
    <name evidence="3" type="ORF">TESG_08223</name>
</gene>
<feature type="transmembrane region" description="Helical" evidence="1">
    <location>
        <begin position="107"/>
        <end position="126"/>
    </location>
</feature>
<sequence>MEDIGNAIESQHGLGQRTVGISIPTFLASLGAAATIFSIEFVIFLLVRSKLTRVYQPRTYLVPERERIAQSPASVFRWIIPVFRTPKSEFIEKCGLDAYFFLRYLRMLLKIFIPLSLLLLPVLLTVDKVGGKDMNPTSSQNGAFVRYNVSGLDQLA</sequence>
<dbReference type="Proteomes" id="UP000009172">
    <property type="component" value="Unassembled WGS sequence"/>
</dbReference>
<dbReference type="InterPro" id="IPR032880">
    <property type="entry name" value="CSC1/OSCA1-like_N"/>
</dbReference>
<keyword evidence="1" id="KW-1133">Transmembrane helix</keyword>
<dbReference type="PANTHER" id="PTHR13018:SF20">
    <property type="entry name" value="SPORULATION-SPECIFIC PROTEIN 75"/>
    <property type="match status" value="1"/>
</dbReference>
<organism evidence="3 4">
    <name type="scientific">Trichophyton tonsurans (strain CBS 112818)</name>
    <name type="common">Scalp ringworm fungus</name>
    <dbReference type="NCBI Taxonomy" id="647933"/>
    <lineage>
        <taxon>Eukaryota</taxon>
        <taxon>Fungi</taxon>
        <taxon>Dikarya</taxon>
        <taxon>Ascomycota</taxon>
        <taxon>Pezizomycotina</taxon>
        <taxon>Eurotiomycetes</taxon>
        <taxon>Eurotiomycetidae</taxon>
        <taxon>Onygenales</taxon>
        <taxon>Arthrodermataceae</taxon>
        <taxon>Trichophyton</taxon>
    </lineage>
</organism>
<reference evidence="4" key="1">
    <citation type="journal article" date="2012" name="MBio">
        <title>Comparative genome analysis of Trichophyton rubrum and related dermatophytes reveals candidate genes involved in infection.</title>
        <authorList>
            <person name="Martinez D.A."/>
            <person name="Oliver B.G."/>
            <person name="Graeser Y."/>
            <person name="Goldberg J.M."/>
            <person name="Li W."/>
            <person name="Martinez-Rossi N.M."/>
            <person name="Monod M."/>
            <person name="Shelest E."/>
            <person name="Barton R.C."/>
            <person name="Birch E."/>
            <person name="Brakhage A.A."/>
            <person name="Chen Z."/>
            <person name="Gurr S.J."/>
            <person name="Heiman D."/>
            <person name="Heitman J."/>
            <person name="Kosti I."/>
            <person name="Rossi A."/>
            <person name="Saif S."/>
            <person name="Samalova M."/>
            <person name="Saunders C.W."/>
            <person name="Shea T."/>
            <person name="Summerbell R.C."/>
            <person name="Xu J."/>
            <person name="Young S."/>
            <person name="Zeng Q."/>
            <person name="Birren B.W."/>
            <person name="Cuomo C.A."/>
            <person name="White T.C."/>
        </authorList>
    </citation>
    <scope>NUCLEOTIDE SEQUENCE [LARGE SCALE GENOMIC DNA]</scope>
    <source>
        <strain evidence="4">CBS 112818</strain>
    </source>
</reference>
<dbReference type="Pfam" id="PF13967">
    <property type="entry name" value="RSN1_TM"/>
    <property type="match status" value="1"/>
</dbReference>
<feature type="domain" description="CSC1/OSCA1-like N-terminal transmembrane" evidence="2">
    <location>
        <begin position="26"/>
        <end position="153"/>
    </location>
</feature>
<protein>
    <recommendedName>
        <fullName evidence="2">CSC1/OSCA1-like N-terminal transmembrane domain-containing protein</fullName>
    </recommendedName>
</protein>